<sequence>MTANEGDERERREQRTGERRRRAIAAAVSAATIWIASAPAVRAATERAKDGQAATLDDVRKAWRDAAREILRQKAWHDACSRRARSGCARRTHEMAQKENARAERIDAANDSALRALRRRERRCTRALDALASQLRVVRADSDVSTFWTATCMRSSAMLDPKRSVLFVLNETVDVDERERLRSSHAVYTQDIETSIRSVMQNLDARSKYDVEYMANKTESLQTISREMTAFTAERYEEMHASSMAVIRGINASAHDVFDDASRAARLAAQTMHSTIVNTSIEQALADFRVNVNELGAYASSINLTFQTAQSWFHNFDTVVRPTVESLQDSLGGIDLPVTPTMDIPMPPSLSAPDFSIPSPDLPMDAFTETMSESIEYFSSIVSSASENAYGALVEATSIDMATNVSIPSLLTDYDPPSLRAYRENTTTTDADSFAEIIMKEIREKSNAFGEALQESSSTASDAVGFGVNRTVASMNFITTNSTSTNFEPNVDDFDFLDLDLDALKMPNILSIADVAFAGLVNVDVTYRVIRCVSAVSKHFAYGALDLEPLNLIDRDRELDVKKVTIYERIARFFADPVMVAIVRLVIFIGVAAAVLYVYGFTRRAYVAGCIDSRNGTFASAYAHGLASSYVDISPRTRSVASDLQLSYSIAQECDSRRGRATELFNVAELERHRVETEIKSARDRFLAINTCVAVLNEDDRLTHAKSRAVKSCVEESFKLDDSASTTLECASTTCSAAHACVGPIDGVIRAHAVETTCSAESYVHDWLRRTMLFVLAYVSMNVAREPFADAFGRVLALTQSVDHVPTRASEFVARCDMNACGRVRLSSLAWRVKFLGLCCLVRVDQHRNHDSYLTFHSFLSLLLVFPIRIVVNVLDRIHDERHRHHALIYPTGGKRHPVSTQMQQVHHLQEPNAGHRDARHRNCVIASACDPTS</sequence>
<keyword evidence="2" id="KW-0812">Transmembrane</keyword>
<organism evidence="3">
    <name type="scientific">Ostreococcus tauri</name>
    <name type="common">Marine green alga</name>
    <dbReference type="NCBI Taxonomy" id="70448"/>
    <lineage>
        <taxon>Eukaryota</taxon>
        <taxon>Viridiplantae</taxon>
        <taxon>Chlorophyta</taxon>
        <taxon>Mamiellophyceae</taxon>
        <taxon>Mamiellales</taxon>
        <taxon>Bathycoccaceae</taxon>
        <taxon>Ostreococcus</taxon>
    </lineage>
</organism>
<feature type="transmembrane region" description="Helical" evidence="2">
    <location>
        <begin position="856"/>
        <end position="875"/>
    </location>
</feature>
<feature type="compositionally biased region" description="Basic and acidic residues" evidence="1">
    <location>
        <begin position="1"/>
        <end position="17"/>
    </location>
</feature>
<reference evidence="3" key="1">
    <citation type="submission" date="2017-04" db="EMBL/GenBank/DDBJ databases">
        <title>Population genomics of picophytoplankton unveils novel chromosome hypervariability.</title>
        <authorList>
            <consortium name="DOE Joint Genome Institute"/>
            <person name="Blanc-Mathieu R."/>
            <person name="Krasovec M."/>
            <person name="Hebrard M."/>
            <person name="Yau S."/>
            <person name="Desgranges E."/>
            <person name="Martin J."/>
            <person name="Schackwitz W."/>
            <person name="Kuo A."/>
            <person name="Salin G."/>
            <person name="Donnadieu C."/>
            <person name="Desdevises Y."/>
            <person name="Sanchez-Ferandin S."/>
            <person name="Moreau H."/>
            <person name="Rivals E."/>
            <person name="Grigoriev I.V."/>
            <person name="Grimsley N."/>
            <person name="Eyre-Walker A."/>
            <person name="Piganeau G."/>
        </authorList>
    </citation>
    <scope>NUCLEOTIDE SEQUENCE [LARGE SCALE GENOMIC DNA]</scope>
    <source>
        <strain evidence="3">RCC 1115</strain>
    </source>
</reference>
<keyword evidence="2" id="KW-0472">Membrane</keyword>
<name>A0A1Y5IH45_OSTTA</name>
<gene>
    <name evidence="3" type="ORF">BE221DRAFT_67053</name>
</gene>
<dbReference type="EMBL" id="KZ155772">
    <property type="protein sequence ID" value="OUS48886.1"/>
    <property type="molecule type" value="Genomic_DNA"/>
</dbReference>
<keyword evidence="2" id="KW-1133">Transmembrane helix</keyword>
<evidence type="ECO:0000313" key="3">
    <source>
        <dbReference type="EMBL" id="OUS48886.1"/>
    </source>
</evidence>
<feature type="region of interest" description="Disordered" evidence="1">
    <location>
        <begin position="1"/>
        <end position="20"/>
    </location>
</feature>
<proteinExistence type="predicted"/>
<evidence type="ECO:0000256" key="2">
    <source>
        <dbReference type="SAM" id="Phobius"/>
    </source>
</evidence>
<evidence type="ECO:0000256" key="1">
    <source>
        <dbReference type="SAM" id="MobiDB-lite"/>
    </source>
</evidence>
<dbReference type="Proteomes" id="UP000195557">
    <property type="component" value="Unassembled WGS sequence"/>
</dbReference>
<accession>A0A1Y5IH45</accession>
<feature type="transmembrane region" description="Helical" evidence="2">
    <location>
        <begin position="578"/>
        <end position="599"/>
    </location>
</feature>
<protein>
    <submittedName>
        <fullName evidence="3">Uncharacterized protein</fullName>
    </submittedName>
</protein>
<dbReference type="AlphaFoldDB" id="A0A1Y5IH45"/>